<accession>A0A481Z7N3</accession>
<reference evidence="1" key="1">
    <citation type="journal article" date="2019" name="MBio">
        <title>Virus Genomes from Deep Sea Sediments Expand the Ocean Megavirome and Support Independent Origins of Viral Gigantism.</title>
        <authorList>
            <person name="Backstrom D."/>
            <person name="Yutin N."/>
            <person name="Jorgensen S.L."/>
            <person name="Dharamshi J."/>
            <person name="Homa F."/>
            <person name="Zaremba-Niedwiedzka K."/>
            <person name="Spang A."/>
            <person name="Wolf Y.I."/>
            <person name="Koonin E.V."/>
            <person name="Ettema T.J."/>
        </authorList>
    </citation>
    <scope>NUCLEOTIDE SEQUENCE</scope>
</reference>
<sequence length="430" mass="50098">METTNVDKILTRSNISVGENLDQKSYSFIWEYFTERLSSNLPPSNIHSRIHQSNWCQLYDRLSRFANLPFVSKKTSLYQLYLITKPMDLEDSNYHKLKSLSIATLITILWTKLKGYILDLNLPIKIKHREGIFIASVRDKSLDQIEKDVELLIDLSPTTSDLEKILNLYLFHQDKTELNQSQLTINQINPQNSNKYLYRQFITLTYHWPMFFGNEINLTENYVSRKILSSIPDIFNVILRSDHLLPTIGINSRGQEFKNIANRRILAEAVLRRFVWLHLRIMFMPDHDLLVKTLKLKQLANIYQGNNLCDIITIPDNSPAWITYITNIGNVLISRASNELSSCSDDSKLSNLDLPKKIFSLDHFPTKNHSKSYQEKDLEREFLRKWYDQDRNYALVALANSIRTDGSVDICSLNVQIKARIKRGVLSCYN</sequence>
<gene>
    <name evidence="1" type="ORF">LCPAC202_00940</name>
</gene>
<dbReference type="EMBL" id="MK500511">
    <property type="protein sequence ID" value="QBK91120.1"/>
    <property type="molecule type" value="Genomic_DNA"/>
</dbReference>
<proteinExistence type="predicted"/>
<name>A0A481Z7N3_9VIRU</name>
<protein>
    <submittedName>
        <fullName evidence="1">Uncharacterized protein</fullName>
    </submittedName>
</protein>
<organism evidence="1">
    <name type="scientific">Pithovirus LCPAC202</name>
    <dbReference type="NCBI Taxonomy" id="2506592"/>
    <lineage>
        <taxon>Viruses</taxon>
        <taxon>Pithoviruses</taxon>
    </lineage>
</organism>
<evidence type="ECO:0000313" key="1">
    <source>
        <dbReference type="EMBL" id="QBK91120.1"/>
    </source>
</evidence>